<dbReference type="STRING" id="65393.PCC7424_4600"/>
<dbReference type="AlphaFoldDB" id="B7KBI4"/>
<keyword evidence="2" id="KW-1185">Reference proteome</keyword>
<reference evidence="2" key="1">
    <citation type="journal article" date="2011" name="MBio">
        <title>Novel metabolic attributes of the genus Cyanothece, comprising a group of unicellular nitrogen-fixing Cyanobacteria.</title>
        <authorList>
            <person name="Bandyopadhyay A."/>
            <person name="Elvitigala T."/>
            <person name="Welsh E."/>
            <person name="Stockel J."/>
            <person name="Liberton M."/>
            <person name="Min H."/>
            <person name="Sherman L.A."/>
            <person name="Pakrasi H.B."/>
        </authorList>
    </citation>
    <scope>NUCLEOTIDE SEQUENCE [LARGE SCALE GENOMIC DNA]</scope>
    <source>
        <strain evidence="2">PCC 7424</strain>
    </source>
</reference>
<dbReference type="KEGG" id="cyc:PCC7424_4600"/>
<evidence type="ECO:0000313" key="1">
    <source>
        <dbReference type="EMBL" id="ACK72962.1"/>
    </source>
</evidence>
<dbReference type="EMBL" id="CP001291">
    <property type="protein sequence ID" value="ACK72962.1"/>
    <property type="molecule type" value="Genomic_DNA"/>
</dbReference>
<protein>
    <submittedName>
        <fullName evidence="1">Uncharacterized protein</fullName>
    </submittedName>
</protein>
<organism evidence="1 2">
    <name type="scientific">Gloeothece citriformis (strain PCC 7424)</name>
    <name type="common">Cyanothece sp. (strain PCC 7424)</name>
    <dbReference type="NCBI Taxonomy" id="65393"/>
    <lineage>
        <taxon>Bacteria</taxon>
        <taxon>Bacillati</taxon>
        <taxon>Cyanobacteriota</taxon>
        <taxon>Cyanophyceae</taxon>
        <taxon>Oscillatoriophycideae</taxon>
        <taxon>Chroococcales</taxon>
        <taxon>Aphanothecaceae</taxon>
        <taxon>Gloeothece</taxon>
        <taxon>Gloeothece citriformis</taxon>
    </lineage>
</organism>
<dbReference type="HOGENOM" id="CLU_207056_0_0_3"/>
<name>B7KBI4_GLOC7</name>
<sequence length="64" mass="7317">MNVEIHKLIKSYREQLIKSGVDPSKAEKASQNLDQEKLRIISEIWSEWATTVSQLESTVDEKAS</sequence>
<proteinExistence type="predicted"/>
<gene>
    <name evidence="1" type="ordered locus">PCC7424_4600</name>
</gene>
<dbReference type="OrthoDB" id="583748at2"/>
<accession>B7KBI4</accession>
<dbReference type="RefSeq" id="WP_015956545.1">
    <property type="nucleotide sequence ID" value="NC_011729.1"/>
</dbReference>
<evidence type="ECO:0000313" key="2">
    <source>
        <dbReference type="Proteomes" id="UP000002384"/>
    </source>
</evidence>
<dbReference type="Proteomes" id="UP000002384">
    <property type="component" value="Chromosome"/>
</dbReference>